<protein>
    <recommendedName>
        <fullName evidence="3">Guanylate cyclase domain-containing protein</fullName>
    </recommendedName>
</protein>
<feature type="transmembrane region" description="Helical" evidence="2">
    <location>
        <begin position="552"/>
        <end position="569"/>
    </location>
</feature>
<feature type="compositionally biased region" description="Polar residues" evidence="1">
    <location>
        <begin position="1098"/>
        <end position="1109"/>
    </location>
</feature>
<feature type="transmembrane region" description="Helical" evidence="2">
    <location>
        <begin position="155"/>
        <end position="178"/>
    </location>
</feature>
<evidence type="ECO:0000256" key="1">
    <source>
        <dbReference type="SAM" id="MobiDB-lite"/>
    </source>
</evidence>
<dbReference type="eggNOG" id="ENOG502QQYF">
    <property type="taxonomic scope" value="Eukaryota"/>
</dbReference>
<dbReference type="PANTHER" id="PTHR43336">
    <property type="entry name" value="OXYGEN SENSOR HISTIDINE KINASE RESPONSE REGULATOR DEVS/DOSS"/>
    <property type="match status" value="1"/>
</dbReference>
<dbReference type="EMBL" id="CP001141">
    <property type="protein sequence ID" value="ACI65341.1"/>
    <property type="molecule type" value="Genomic_DNA"/>
</dbReference>
<feature type="transmembrane region" description="Helical" evidence="2">
    <location>
        <begin position="670"/>
        <end position="695"/>
    </location>
</feature>
<organism evidence="4 5">
    <name type="scientific">Phaeodactylum tricornutum (strain CCAP 1055/1)</name>
    <dbReference type="NCBI Taxonomy" id="556484"/>
    <lineage>
        <taxon>Eukaryota</taxon>
        <taxon>Sar</taxon>
        <taxon>Stramenopiles</taxon>
        <taxon>Ochrophyta</taxon>
        <taxon>Bacillariophyta</taxon>
        <taxon>Bacillariophyceae</taxon>
        <taxon>Bacillariophycidae</taxon>
        <taxon>Naviculales</taxon>
        <taxon>Phaeodactylaceae</taxon>
        <taxon>Phaeodactylum</taxon>
    </lineage>
</organism>
<sequence length="1218" mass="135886">MLAAEGFAQLTTLPNESSVSASSAPSLTNPQNDRDIHRDSLDTAHSIRSSTSSQKRTISMFNRVMGRRRNDYCADSARPQEISTPAPRGSKSSSGTGGALSGSANDGRGSSWISFAGRTFFTVNRSTDVLGAPDDDTFSHSFRCGTIRAEQRKMFFVRVVSSTFWRVLLIVFTIILFFGAEFRTLVLPKEADPYMDGIFTVVLVVFLVDIGMRIDVEPNYFSIHLYCCHSAPHEEKSIHGSCSNSCHFGSFIFYCELLSTLVLLSEISYVNTAKFSEQTLHIVLNRFGVPERGLADVNQAAPIETDTDLLLAVVKAARIARFLRSSAAETLASRINWYRLYNLIRPRAWINSCLCGFGRLSRTIETDTFDASSRGSLRSDSNGPEDGMLRRSSWGGVGLGVLAAIRAKAEAEEARKHDNWWKRLPHALGIVQRDTKRFKRHLAATKIQRAWRAVLSHRHLTEEGESERNESDVAWRGRVIAGNPVEKALMKKSFLNQYALQNNNGKRWGTRSVSDDGAEIPHRPLSSLARLGPSRSKIKVGATMRELTGQRVALGIMVALLVTVLFTYTESDATRPTAMIVLHNQTADPLFADRALDSTRSRCLPSLFYYKFGDGTNRSFDLEGEDINRLRGRERIRITITRNGGNSTVGLFSFKDELQESALITLSSTIFVLLVWFFGVTAFAGPVMILVVIPIERMVRLLGMLMRDPLGYQSNLRYKKFVAEENNITRNTRWTKDVLKGMETSFLMSTILRIGSLMKVGFGSAGVEIIRRNLERGQTKNMLDLNSQGSTVSCIFLFCDIRQFTDATECLQEEVFVFTNRIAGVVHSICHSYGGSANKNIGDAFLLSWILDESGDSGTMVSERTRGHARSGNDNFVADKNQADKALLSVVKICVALHYDEYYIKNMSDHARRSLIAKLSKRNGPVVQMGFGLHAGKAVQGAIGSQRKIDATYVSEAVERAEFLESSTKKYGVQMLLSDSFHRLLQPKTRGRCRKIDQVLVGREDENEEADYDAVLELFTFDMDIAAVWRNQPKPTIADVSDSDSESAADRGKSHGSKRDFSSKNSSSRRPVLQKGNRRRNILNGFWDGASDELNDSNLGSLGSAVNGNQDKRENEADGGPPELILPVGPALYNANVWVSKQMKQIRVKFYDGIFFQTFNSGLQAFYLRDWETAAQCFSTILSNFEDGPSRYFYNQVWDAEKSALRKPPRSFRGYGIA</sequence>
<dbReference type="GeneID" id="7204522"/>
<feature type="compositionally biased region" description="Low complexity" evidence="1">
    <location>
        <begin position="17"/>
        <end position="26"/>
    </location>
</feature>
<evidence type="ECO:0000256" key="2">
    <source>
        <dbReference type="SAM" id="Phobius"/>
    </source>
</evidence>
<reference evidence="5" key="2">
    <citation type="submission" date="2008-08" db="EMBL/GenBank/DDBJ databases">
        <authorList>
            <consortium name="Diatom Consortium"/>
            <person name="Grigoriev I."/>
            <person name="Grimwood J."/>
            <person name="Kuo A."/>
            <person name="Otillar R.P."/>
            <person name="Salamov A."/>
            <person name="Detter J.C."/>
            <person name="Lindquist E."/>
            <person name="Shapiro H."/>
            <person name="Lucas S."/>
            <person name="Glavina del Rio T."/>
            <person name="Pitluck S."/>
            <person name="Rokhsar D."/>
            <person name="Bowler C."/>
        </authorList>
    </citation>
    <scope>GENOME REANNOTATION</scope>
    <source>
        <strain evidence="5">CCAP 1055/1</strain>
    </source>
</reference>
<dbReference type="CDD" id="cd07302">
    <property type="entry name" value="CHD"/>
    <property type="match status" value="1"/>
</dbReference>
<feature type="region of interest" description="Disordered" evidence="1">
    <location>
        <begin position="74"/>
        <end position="106"/>
    </location>
</feature>
<dbReference type="RefSeq" id="XP_002185871.1">
    <property type="nucleotide sequence ID" value="XM_002185835.1"/>
</dbReference>
<accession>B5Y3N9</accession>
<dbReference type="GO" id="GO:0035556">
    <property type="term" value="P:intracellular signal transduction"/>
    <property type="evidence" value="ECO:0007669"/>
    <property type="project" value="InterPro"/>
</dbReference>
<dbReference type="InterPro" id="IPR029787">
    <property type="entry name" value="Nucleotide_cyclase"/>
</dbReference>
<keyword evidence="5" id="KW-1185">Reference proteome</keyword>
<dbReference type="PaxDb" id="2850-Phatr46752"/>
<reference evidence="4 5" key="1">
    <citation type="journal article" date="2008" name="Nature">
        <title>The Phaeodactylum genome reveals the evolutionary history of diatom genomes.</title>
        <authorList>
            <person name="Bowler C."/>
            <person name="Allen A.E."/>
            <person name="Badger J.H."/>
            <person name="Grimwood J."/>
            <person name="Jabbari K."/>
            <person name="Kuo A."/>
            <person name="Maheswari U."/>
            <person name="Martens C."/>
            <person name="Maumus F."/>
            <person name="Otillar R.P."/>
            <person name="Rayko E."/>
            <person name="Salamov A."/>
            <person name="Vandepoele K."/>
            <person name="Beszteri B."/>
            <person name="Gruber A."/>
            <person name="Heijde M."/>
            <person name="Katinka M."/>
            <person name="Mock T."/>
            <person name="Valentin K."/>
            <person name="Verret F."/>
            <person name="Berges J.A."/>
            <person name="Brownlee C."/>
            <person name="Cadoret J.P."/>
            <person name="Chiovitti A."/>
            <person name="Choi C.J."/>
            <person name="Coesel S."/>
            <person name="De Martino A."/>
            <person name="Detter J.C."/>
            <person name="Durkin C."/>
            <person name="Falciatore A."/>
            <person name="Fournet J."/>
            <person name="Haruta M."/>
            <person name="Huysman M.J."/>
            <person name="Jenkins B.D."/>
            <person name="Jiroutova K."/>
            <person name="Jorgensen R.E."/>
            <person name="Joubert Y."/>
            <person name="Kaplan A."/>
            <person name="Kroger N."/>
            <person name="Kroth P.G."/>
            <person name="La Roche J."/>
            <person name="Lindquist E."/>
            <person name="Lommer M."/>
            <person name="Martin-Jezequel V."/>
            <person name="Lopez P.J."/>
            <person name="Lucas S."/>
            <person name="Mangogna M."/>
            <person name="McGinnis K."/>
            <person name="Medlin L.K."/>
            <person name="Montsant A."/>
            <person name="Oudot-Le Secq M.P."/>
            <person name="Napoli C."/>
            <person name="Obornik M."/>
            <person name="Parker M.S."/>
            <person name="Petit J.L."/>
            <person name="Porcel B.M."/>
            <person name="Poulsen N."/>
            <person name="Robison M."/>
            <person name="Rychlewski L."/>
            <person name="Rynearson T.A."/>
            <person name="Schmutz J."/>
            <person name="Shapiro H."/>
            <person name="Siaut M."/>
            <person name="Stanley M."/>
            <person name="Sussman M.R."/>
            <person name="Taylor A.R."/>
            <person name="Vardi A."/>
            <person name="von Dassow P."/>
            <person name="Vyverman W."/>
            <person name="Willis A."/>
            <person name="Wyrwicz L.S."/>
            <person name="Rokhsar D.S."/>
            <person name="Weissenbach J."/>
            <person name="Armbrust E.V."/>
            <person name="Green B.R."/>
            <person name="Van de Peer Y."/>
            <person name="Grigoriev I.V."/>
        </authorList>
    </citation>
    <scope>NUCLEOTIDE SEQUENCE [LARGE SCALE GENOMIC DNA]</scope>
    <source>
        <strain evidence="4 5">CCAP 1055/1</strain>
    </source>
</reference>
<gene>
    <name evidence="4" type="ORF">PHATR_46752</name>
</gene>
<feature type="domain" description="Guanylate cyclase" evidence="3">
    <location>
        <begin position="795"/>
        <end position="965"/>
    </location>
</feature>
<keyword evidence="2" id="KW-1133">Transmembrane helix</keyword>
<dbReference type="InParanoid" id="B5Y3N9"/>
<keyword evidence="2" id="KW-0812">Transmembrane</keyword>
<feature type="region of interest" description="Disordered" evidence="1">
    <location>
        <begin position="1035"/>
        <end position="1075"/>
    </location>
</feature>
<dbReference type="HOGENOM" id="CLU_277806_0_0_1"/>
<feature type="region of interest" description="Disordered" evidence="1">
    <location>
        <begin position="14"/>
        <end position="37"/>
    </location>
</feature>
<name>B5Y3N9_PHATC</name>
<feature type="region of interest" description="Disordered" evidence="1">
    <location>
        <begin position="371"/>
        <end position="391"/>
    </location>
</feature>
<evidence type="ECO:0000259" key="3">
    <source>
        <dbReference type="PROSITE" id="PS50125"/>
    </source>
</evidence>
<feature type="region of interest" description="Disordered" evidence="1">
    <location>
        <begin position="1098"/>
        <end position="1122"/>
    </location>
</feature>
<keyword evidence="2" id="KW-0472">Membrane</keyword>
<dbReference type="SUPFAM" id="SSF55073">
    <property type="entry name" value="Nucleotide cyclase"/>
    <property type="match status" value="1"/>
</dbReference>
<evidence type="ECO:0000313" key="5">
    <source>
        <dbReference type="Proteomes" id="UP000000759"/>
    </source>
</evidence>
<dbReference type="AlphaFoldDB" id="B5Y3N9"/>
<dbReference type="PANTHER" id="PTHR43336:SF3">
    <property type="entry name" value="GUANYLATE CYCLASE DOMAIN-CONTAINING PROTEIN"/>
    <property type="match status" value="1"/>
</dbReference>
<dbReference type="GO" id="GO:0009190">
    <property type="term" value="P:cyclic nucleotide biosynthetic process"/>
    <property type="evidence" value="ECO:0007669"/>
    <property type="project" value="InterPro"/>
</dbReference>
<dbReference type="KEGG" id="pti:PHATR_46752"/>
<feature type="compositionally biased region" description="Basic and acidic residues" evidence="1">
    <location>
        <begin position="1048"/>
        <end position="1062"/>
    </location>
</feature>
<feature type="compositionally biased region" description="Polar residues" evidence="1">
    <location>
        <begin position="371"/>
        <end position="382"/>
    </location>
</feature>
<evidence type="ECO:0000313" key="4">
    <source>
        <dbReference type="EMBL" id="ACI65341.1"/>
    </source>
</evidence>
<proteinExistence type="predicted"/>
<dbReference type="PROSITE" id="PS50125">
    <property type="entry name" value="GUANYLATE_CYCLASE_2"/>
    <property type="match status" value="1"/>
</dbReference>
<dbReference type="Gene3D" id="3.30.70.1230">
    <property type="entry name" value="Nucleotide cyclase"/>
    <property type="match status" value="1"/>
</dbReference>
<dbReference type="OrthoDB" id="60033at2759"/>
<dbReference type="InterPro" id="IPR001054">
    <property type="entry name" value="A/G_cyclase"/>
</dbReference>
<dbReference type="Proteomes" id="UP000000759">
    <property type="component" value="Chromosome 11"/>
</dbReference>